<dbReference type="InterPro" id="IPR054160">
    <property type="entry name" value="MrkD_recept-bd"/>
</dbReference>
<dbReference type="SUPFAM" id="SSF49401">
    <property type="entry name" value="Bacterial adhesins"/>
    <property type="match status" value="1"/>
</dbReference>
<dbReference type="PANTHER" id="PTHR33420:SF3">
    <property type="entry name" value="FIMBRIAL SUBUNIT ELFA"/>
    <property type="match status" value="1"/>
</dbReference>
<comment type="subcellular location">
    <subcellularLocation>
        <location evidence="1">Fimbrium</location>
    </subcellularLocation>
</comment>
<feature type="domain" description="MrkD-like receptor binding" evidence="7">
    <location>
        <begin position="46"/>
        <end position="125"/>
    </location>
</feature>
<dbReference type="GO" id="GO:0009289">
    <property type="term" value="C:pilus"/>
    <property type="evidence" value="ECO:0007669"/>
    <property type="project" value="UniProtKB-SubCell"/>
</dbReference>
<dbReference type="InterPro" id="IPR008966">
    <property type="entry name" value="Adhesion_dom_sf"/>
</dbReference>
<evidence type="ECO:0000256" key="2">
    <source>
        <dbReference type="ARBA" id="ARBA00006671"/>
    </source>
</evidence>
<evidence type="ECO:0000259" key="6">
    <source>
        <dbReference type="Pfam" id="PF00419"/>
    </source>
</evidence>
<dbReference type="Proteomes" id="UP000216021">
    <property type="component" value="Unassembled WGS sequence"/>
</dbReference>
<reference evidence="8 9" key="1">
    <citation type="submission" date="2016-11" db="EMBL/GenBank/DDBJ databases">
        <title>Rahnella oryzae sp. nov., isolated from rice root.</title>
        <authorList>
            <person name="Zhang X.-X."/>
            <person name="Zhang J."/>
        </authorList>
    </citation>
    <scope>NUCLEOTIDE SEQUENCE [LARGE SCALE GENOMIC DNA]</scope>
    <source>
        <strain evidence="8 9">J11-6</strain>
    </source>
</reference>
<accession>A0A1S8CIU4</accession>
<dbReference type="RefSeq" id="WP_076942786.1">
    <property type="nucleotide sequence ID" value="NZ_MOXD01000007.1"/>
</dbReference>
<evidence type="ECO:0000313" key="8">
    <source>
        <dbReference type="EMBL" id="OMQ21777.1"/>
    </source>
</evidence>
<evidence type="ECO:0000256" key="4">
    <source>
        <dbReference type="ARBA" id="ARBA00023263"/>
    </source>
</evidence>
<evidence type="ECO:0000256" key="1">
    <source>
        <dbReference type="ARBA" id="ARBA00004561"/>
    </source>
</evidence>
<dbReference type="STRING" id="2034155.BMI79_13780"/>
<feature type="domain" description="Fimbrial-type adhesion" evidence="6">
    <location>
        <begin position="191"/>
        <end position="340"/>
    </location>
</feature>
<dbReference type="InterPro" id="IPR050263">
    <property type="entry name" value="Bact_Fimbrial_Adh_Pro"/>
</dbReference>
<dbReference type="Gene3D" id="2.60.40.1090">
    <property type="entry name" value="Fimbrial-type adhesion domain"/>
    <property type="match status" value="1"/>
</dbReference>
<comment type="caution">
    <text evidence="8">The sequence shown here is derived from an EMBL/GenBank/DDBJ whole genome shotgun (WGS) entry which is preliminary data.</text>
</comment>
<keyword evidence="4" id="KW-0281">Fimbrium</keyword>
<dbReference type="Pfam" id="PF22003">
    <property type="entry name" value="MrkDrd"/>
    <property type="match status" value="1"/>
</dbReference>
<evidence type="ECO:0000256" key="3">
    <source>
        <dbReference type="ARBA" id="ARBA00022729"/>
    </source>
</evidence>
<gene>
    <name evidence="8" type="ORF">BMI79_13780</name>
</gene>
<keyword evidence="9" id="KW-1185">Reference proteome</keyword>
<dbReference type="PANTHER" id="PTHR33420">
    <property type="entry name" value="FIMBRIAL SUBUNIT ELFA-RELATED"/>
    <property type="match status" value="1"/>
</dbReference>
<dbReference type="Gene3D" id="2.60.40.3310">
    <property type="match status" value="1"/>
</dbReference>
<dbReference type="InterPro" id="IPR036937">
    <property type="entry name" value="Adhesion_dom_fimbrial_sf"/>
</dbReference>
<organism evidence="8 9">
    <name type="scientific">Serratia oryzae</name>
    <dbReference type="NCBI Taxonomy" id="2034155"/>
    <lineage>
        <taxon>Bacteria</taxon>
        <taxon>Pseudomonadati</taxon>
        <taxon>Pseudomonadota</taxon>
        <taxon>Gammaproteobacteria</taxon>
        <taxon>Enterobacterales</taxon>
        <taxon>Yersiniaceae</taxon>
        <taxon>Serratia</taxon>
    </lineage>
</organism>
<dbReference type="AlphaFoldDB" id="A0A1S8CIU4"/>
<name>A0A1S8CIU4_9GAMM</name>
<dbReference type="GO" id="GO:0043709">
    <property type="term" value="P:cell adhesion involved in single-species biofilm formation"/>
    <property type="evidence" value="ECO:0007669"/>
    <property type="project" value="TreeGrafter"/>
</dbReference>
<evidence type="ECO:0000259" key="7">
    <source>
        <dbReference type="Pfam" id="PF22003"/>
    </source>
</evidence>
<protein>
    <submittedName>
        <fullName evidence="8">Uncharacterized protein</fullName>
    </submittedName>
</protein>
<keyword evidence="3 5" id="KW-0732">Signal</keyword>
<feature type="signal peptide" evidence="5">
    <location>
        <begin position="1"/>
        <end position="29"/>
    </location>
</feature>
<feature type="chain" id="PRO_5012436184" evidence="5">
    <location>
        <begin position="30"/>
        <end position="340"/>
    </location>
</feature>
<proteinExistence type="inferred from homology"/>
<dbReference type="Pfam" id="PF00419">
    <property type="entry name" value="Fimbrial"/>
    <property type="match status" value="1"/>
</dbReference>
<comment type="similarity">
    <text evidence="2">Belongs to the fimbrial protein family.</text>
</comment>
<evidence type="ECO:0000313" key="9">
    <source>
        <dbReference type="Proteomes" id="UP000216021"/>
    </source>
</evidence>
<dbReference type="EMBL" id="MOXD01000007">
    <property type="protein sequence ID" value="OMQ21777.1"/>
    <property type="molecule type" value="Genomic_DNA"/>
</dbReference>
<evidence type="ECO:0000256" key="5">
    <source>
        <dbReference type="SAM" id="SignalP"/>
    </source>
</evidence>
<dbReference type="OrthoDB" id="8970968at2"/>
<sequence length="340" mass="35352">MKNTTGIKPLVLCLSLALFAVIGSTPAFAVCGFLDGHSLQVHQLTISPISLARDTAIGTVVGNGETLAANGPNYAWCNSTTFYRYQMNASNGMTVNGLNNVFPTNIPGIGLRFYGRSEGSAKSYQFNNQGTGGGTVGGGGWRWGSNGLNYWGVDVVVTGPVSSGIYSSNLVASLTIDTLLVFNVSVNPFTVTGSSCDASSTQQVVDFGRQPLSAFTGLGSTTPAKNFSIELRGCSATKLNTISYTLSASNGNVVGLPTGVIANYNGSSLIGVLKPAAGIGVKVMDSLGNPVTFGSKKTVSFTPGTSSISIPFKASMYQYGNPTVSVGTVYANMFFTMEYK</sequence>
<dbReference type="InterPro" id="IPR000259">
    <property type="entry name" value="Adhesion_dom_fimbrial"/>
</dbReference>